<reference evidence="10" key="1">
    <citation type="submission" date="2020-02" db="EMBL/GenBank/DDBJ databases">
        <authorList>
            <person name="Palmer J.M."/>
        </authorList>
    </citation>
    <scope>NUCLEOTIDE SEQUENCE</scope>
    <source>
        <strain evidence="10">EPUS1.4</strain>
        <tissue evidence="10">Thallus</tissue>
    </source>
</reference>
<dbReference type="InterPro" id="IPR008930">
    <property type="entry name" value="Terpenoid_cyclase/PrenylTrfase"/>
</dbReference>
<evidence type="ECO:0000259" key="9">
    <source>
        <dbReference type="Pfam" id="PF13249"/>
    </source>
</evidence>
<dbReference type="GO" id="GO:0005811">
    <property type="term" value="C:lipid droplet"/>
    <property type="evidence" value="ECO:0007669"/>
    <property type="project" value="InterPro"/>
</dbReference>
<dbReference type="EMBL" id="JAACFV010000066">
    <property type="protein sequence ID" value="KAF7507603.1"/>
    <property type="molecule type" value="Genomic_DNA"/>
</dbReference>
<dbReference type="OrthoDB" id="21502at2759"/>
<dbReference type="InterPro" id="IPR032696">
    <property type="entry name" value="SQ_cyclase_C"/>
</dbReference>
<feature type="domain" description="Squalene cyclase N-terminal" evidence="9">
    <location>
        <begin position="101"/>
        <end position="342"/>
    </location>
</feature>
<keyword evidence="11" id="KW-1185">Reference proteome</keyword>
<evidence type="ECO:0000256" key="7">
    <source>
        <dbReference type="RuleBase" id="RU362003"/>
    </source>
</evidence>
<keyword evidence="5" id="KW-0443">Lipid metabolism</keyword>
<dbReference type="Gene3D" id="6.20.120.20">
    <property type="match status" value="1"/>
</dbReference>
<keyword evidence="4" id="KW-0752">Steroid biosynthesis</keyword>
<evidence type="ECO:0000256" key="1">
    <source>
        <dbReference type="ARBA" id="ARBA00009755"/>
    </source>
</evidence>
<comment type="caution">
    <text evidence="10">The sequence shown here is derived from an EMBL/GenBank/DDBJ whole genome shotgun (WGS) entry which is preliminary data.</text>
</comment>
<gene>
    <name evidence="10" type="ORF">GJ744_010273</name>
</gene>
<dbReference type="PROSITE" id="PS01074">
    <property type="entry name" value="TERPENE_SYNTHASES"/>
    <property type="match status" value="1"/>
</dbReference>
<accession>A0A8H7AEG2</accession>
<dbReference type="SFLD" id="SFLDG01016">
    <property type="entry name" value="Prenyltransferase_Like_2"/>
    <property type="match status" value="1"/>
</dbReference>
<dbReference type="Pfam" id="PF13249">
    <property type="entry name" value="SQHop_cyclase_N"/>
    <property type="match status" value="1"/>
</dbReference>
<comment type="similarity">
    <text evidence="1 7">Belongs to the terpene cyclase/mutase family.</text>
</comment>
<dbReference type="NCBIfam" id="TIGR01787">
    <property type="entry name" value="squalene_cyclas"/>
    <property type="match status" value="1"/>
</dbReference>
<dbReference type="GO" id="GO:0016104">
    <property type="term" value="P:triterpenoid biosynthetic process"/>
    <property type="evidence" value="ECO:0007669"/>
    <property type="project" value="InterPro"/>
</dbReference>
<name>A0A8H7AEG2_9EURO</name>
<dbReference type="SUPFAM" id="SSF48239">
    <property type="entry name" value="Terpenoid cyclases/Protein prenyltransferases"/>
    <property type="match status" value="2"/>
</dbReference>
<dbReference type="Proteomes" id="UP000606974">
    <property type="component" value="Unassembled WGS sequence"/>
</dbReference>
<dbReference type="EC" id="5.4.99.-" evidence="7"/>
<evidence type="ECO:0000256" key="2">
    <source>
        <dbReference type="ARBA" id="ARBA00022516"/>
    </source>
</evidence>
<keyword evidence="6 7" id="KW-0413">Isomerase</keyword>
<evidence type="ECO:0000313" key="11">
    <source>
        <dbReference type="Proteomes" id="UP000606974"/>
    </source>
</evidence>
<evidence type="ECO:0000313" key="10">
    <source>
        <dbReference type="EMBL" id="KAF7507603.1"/>
    </source>
</evidence>
<dbReference type="InterPro" id="IPR002365">
    <property type="entry name" value="Terpene_synthase_CS"/>
</dbReference>
<proteinExistence type="inferred from homology"/>
<organism evidence="10 11">
    <name type="scientific">Endocarpon pusillum</name>
    <dbReference type="NCBI Taxonomy" id="364733"/>
    <lineage>
        <taxon>Eukaryota</taxon>
        <taxon>Fungi</taxon>
        <taxon>Dikarya</taxon>
        <taxon>Ascomycota</taxon>
        <taxon>Pezizomycotina</taxon>
        <taxon>Eurotiomycetes</taxon>
        <taxon>Chaetothyriomycetidae</taxon>
        <taxon>Verrucariales</taxon>
        <taxon>Verrucariaceae</taxon>
        <taxon>Endocarpon</taxon>
    </lineage>
</organism>
<keyword evidence="2" id="KW-0444">Lipid biosynthesis</keyword>
<dbReference type="PANTHER" id="PTHR11764:SF76">
    <property type="entry name" value="TERPENE CYCLASE_MUTASE FAMILY MEMBER"/>
    <property type="match status" value="1"/>
</dbReference>
<dbReference type="InterPro" id="IPR018333">
    <property type="entry name" value="Squalene_cyclase"/>
</dbReference>
<dbReference type="PANTHER" id="PTHR11764">
    <property type="entry name" value="TERPENE CYCLASE/MUTASE FAMILY MEMBER"/>
    <property type="match status" value="1"/>
</dbReference>
<dbReference type="GO" id="GO:0006696">
    <property type="term" value="P:ergosterol biosynthetic process"/>
    <property type="evidence" value="ECO:0007669"/>
    <property type="project" value="TreeGrafter"/>
</dbReference>
<dbReference type="GO" id="GO:0000250">
    <property type="term" value="F:lanosterol synthase activity"/>
    <property type="evidence" value="ECO:0007669"/>
    <property type="project" value="TreeGrafter"/>
</dbReference>
<sequence length="755" mass="86820">MVQTRKGAQQVPIASCCAGKQNGQVITPEKTDYSRWRLLDESGRQTWHYLTDNGEAQKWPQSIADKYHLGLPTGLPELPPATTPSQSIDNCLSFFSHLQLPPGNWACEYGGPLFLLPGLVINWYVTDTPIPPAYATEIKAYLFARQNKQDGGWGLHVEGESSVFGTAMNYTVLRILGASEEDERMIKARGKLHQLGGAVYGPHWAKFWLSVLGVMEWEAVNPVPPELWLLPDWMPIAPWRWWIHMRQVFLPMSYIYSKRFVAQPTPLTRQLRQELYTQPYESLDFGLHRNSISDKDNYHPKTWVLNLINWLLVWIWFPYLRYESLVRRAEGWVWDLVQMEDENTEYADLAPVSAPMNTLCCFIHDGPNSDSVNRHIDRLNDYMWMNKEGMLMNGTNGCQVWDTAFLIQAVIEAGLASSPKWKPMVQRAAAFLEDHQIREEVPNQNICYRQSRKGAWPFSTKVQGYTLSDCTAEALKVTLLLQNTYNYPEIISEERIRDAIDVLLTMRNRRSGGFASYEPQRGSELLEWLNAAEVFGRIMVEYDYPECTTAVVTVLSLFQRFSDYRKEEIAQIKESALKYIRRAMRQDGSWYGSWGICFTYAGMFALESLASVGENYENSAQVRKACEFLISKQMDDGGWGEDYRSCERKEYVHHRAGSQVVQTAWAVIALMEAGYPGKERIKKALAMVVGRQQRNGEWLQEGIEGVFNQSCMITYPNYKFYFPVKALGMYMKRYGDEALFVEKDGRTNGWLPSAY</sequence>
<evidence type="ECO:0000256" key="6">
    <source>
        <dbReference type="ARBA" id="ARBA00023235"/>
    </source>
</evidence>
<dbReference type="CDD" id="cd02892">
    <property type="entry name" value="SQCY_1"/>
    <property type="match status" value="1"/>
</dbReference>
<evidence type="ECO:0000256" key="4">
    <source>
        <dbReference type="ARBA" id="ARBA00022955"/>
    </source>
</evidence>
<feature type="domain" description="Squalene cyclase C-terminal" evidence="8">
    <location>
        <begin position="400"/>
        <end position="731"/>
    </location>
</feature>
<dbReference type="AlphaFoldDB" id="A0A8H7AEG2"/>
<dbReference type="Pfam" id="PF13243">
    <property type="entry name" value="SQHop_cyclase_C"/>
    <property type="match status" value="1"/>
</dbReference>
<evidence type="ECO:0000256" key="3">
    <source>
        <dbReference type="ARBA" id="ARBA00022737"/>
    </source>
</evidence>
<evidence type="ECO:0000259" key="8">
    <source>
        <dbReference type="Pfam" id="PF13243"/>
    </source>
</evidence>
<dbReference type="Gene3D" id="1.50.10.20">
    <property type="match status" value="2"/>
</dbReference>
<evidence type="ECO:0000256" key="5">
    <source>
        <dbReference type="ARBA" id="ARBA00023098"/>
    </source>
</evidence>
<keyword evidence="3" id="KW-0677">Repeat</keyword>
<dbReference type="FunFam" id="1.50.10.20:FF:000003">
    <property type="entry name" value="Terpene cyclase/mutase family member"/>
    <property type="match status" value="1"/>
</dbReference>
<protein>
    <recommendedName>
        <fullName evidence="7">Terpene cyclase/mutase family member</fullName>
        <ecNumber evidence="7">5.4.99.-</ecNumber>
    </recommendedName>
</protein>
<dbReference type="InterPro" id="IPR032697">
    <property type="entry name" value="SQ_cyclase_N"/>
</dbReference>